<keyword evidence="4 6" id="KW-0371">Homeobox</keyword>
<keyword evidence="2" id="KW-0217">Developmental protein</keyword>
<feature type="DNA-binding region" description="Homeobox" evidence="6">
    <location>
        <begin position="57"/>
        <end position="116"/>
    </location>
</feature>
<evidence type="ECO:0000256" key="6">
    <source>
        <dbReference type="PROSITE-ProRule" id="PRU00108"/>
    </source>
</evidence>
<proteinExistence type="predicted"/>
<dbReference type="GO" id="GO:0000978">
    <property type="term" value="F:RNA polymerase II cis-regulatory region sequence-specific DNA binding"/>
    <property type="evidence" value="ECO:0007669"/>
    <property type="project" value="TreeGrafter"/>
</dbReference>
<dbReference type="PANTHER" id="PTHR45793:SF5">
    <property type="entry name" value="HOMEOTIC PROTEIN OCELLILESS"/>
    <property type="match status" value="1"/>
</dbReference>
<dbReference type="Pfam" id="PF00046">
    <property type="entry name" value="Homeodomain"/>
    <property type="match status" value="1"/>
</dbReference>
<dbReference type="InterPro" id="IPR017970">
    <property type="entry name" value="Homeobox_CS"/>
</dbReference>
<dbReference type="SUPFAM" id="SSF46689">
    <property type="entry name" value="Homeodomain-like"/>
    <property type="match status" value="1"/>
</dbReference>
<dbReference type="Proteomes" id="UP000612746">
    <property type="component" value="Unassembled WGS sequence"/>
</dbReference>
<protein>
    <recommendedName>
        <fullName evidence="9">Homeobox domain-containing protein</fullName>
    </recommendedName>
</protein>
<dbReference type="AlphaFoldDB" id="A0A8H7PTW6"/>
<dbReference type="EMBL" id="JAEPRA010000009">
    <property type="protein sequence ID" value="KAG2180494.1"/>
    <property type="molecule type" value="Genomic_DNA"/>
</dbReference>
<evidence type="ECO:0000256" key="2">
    <source>
        <dbReference type="ARBA" id="ARBA00022473"/>
    </source>
</evidence>
<keyword evidence="5 6" id="KW-0539">Nucleus</keyword>
<accession>A0A8H7PTW6</accession>
<dbReference type="PROSITE" id="PS00027">
    <property type="entry name" value="HOMEOBOX_1"/>
    <property type="match status" value="1"/>
</dbReference>
<dbReference type="CDD" id="cd00086">
    <property type="entry name" value="homeodomain"/>
    <property type="match status" value="1"/>
</dbReference>
<gene>
    <name evidence="10" type="ORF">INT44_003498</name>
</gene>
<comment type="caution">
    <text evidence="10">The sequence shown here is derived from an EMBL/GenBank/DDBJ whole genome shotgun (WGS) entry which is preliminary data.</text>
</comment>
<dbReference type="PANTHER" id="PTHR45793">
    <property type="entry name" value="HOMEOBOX PROTEIN"/>
    <property type="match status" value="1"/>
</dbReference>
<keyword evidence="3 6" id="KW-0238">DNA-binding</keyword>
<dbReference type="InterPro" id="IPR009057">
    <property type="entry name" value="Homeodomain-like_sf"/>
</dbReference>
<feature type="compositionally biased region" description="Low complexity" evidence="8">
    <location>
        <begin position="134"/>
        <end position="157"/>
    </location>
</feature>
<evidence type="ECO:0000256" key="3">
    <source>
        <dbReference type="ARBA" id="ARBA00023125"/>
    </source>
</evidence>
<evidence type="ECO:0000256" key="1">
    <source>
        <dbReference type="ARBA" id="ARBA00004123"/>
    </source>
</evidence>
<feature type="region of interest" description="Disordered" evidence="8">
    <location>
        <begin position="112"/>
        <end position="164"/>
    </location>
</feature>
<feature type="domain" description="Homeobox" evidence="9">
    <location>
        <begin position="55"/>
        <end position="115"/>
    </location>
</feature>
<evidence type="ECO:0000313" key="11">
    <source>
        <dbReference type="Proteomes" id="UP000612746"/>
    </source>
</evidence>
<dbReference type="SMART" id="SM00389">
    <property type="entry name" value="HOX"/>
    <property type="match status" value="1"/>
</dbReference>
<organism evidence="10 11">
    <name type="scientific">Umbelopsis vinacea</name>
    <dbReference type="NCBI Taxonomy" id="44442"/>
    <lineage>
        <taxon>Eukaryota</taxon>
        <taxon>Fungi</taxon>
        <taxon>Fungi incertae sedis</taxon>
        <taxon>Mucoromycota</taxon>
        <taxon>Mucoromycotina</taxon>
        <taxon>Umbelopsidomycetes</taxon>
        <taxon>Umbelopsidales</taxon>
        <taxon>Umbelopsidaceae</taxon>
        <taxon>Umbelopsis</taxon>
    </lineage>
</organism>
<evidence type="ECO:0000256" key="5">
    <source>
        <dbReference type="ARBA" id="ARBA00023242"/>
    </source>
</evidence>
<evidence type="ECO:0000313" key="10">
    <source>
        <dbReference type="EMBL" id="KAG2180494.1"/>
    </source>
</evidence>
<evidence type="ECO:0000259" key="9">
    <source>
        <dbReference type="PROSITE" id="PS50071"/>
    </source>
</evidence>
<dbReference type="GO" id="GO:0000981">
    <property type="term" value="F:DNA-binding transcription factor activity, RNA polymerase II-specific"/>
    <property type="evidence" value="ECO:0007669"/>
    <property type="project" value="InterPro"/>
</dbReference>
<dbReference type="Gene3D" id="1.10.10.60">
    <property type="entry name" value="Homeodomain-like"/>
    <property type="match status" value="1"/>
</dbReference>
<keyword evidence="11" id="KW-1185">Reference proteome</keyword>
<evidence type="ECO:0000256" key="8">
    <source>
        <dbReference type="SAM" id="MobiDB-lite"/>
    </source>
</evidence>
<dbReference type="GO" id="GO:0005634">
    <property type="term" value="C:nucleus"/>
    <property type="evidence" value="ECO:0007669"/>
    <property type="project" value="UniProtKB-SubCell"/>
</dbReference>
<dbReference type="OrthoDB" id="6159439at2759"/>
<reference evidence="10" key="1">
    <citation type="submission" date="2020-12" db="EMBL/GenBank/DDBJ databases">
        <title>Metabolic potential, ecology and presence of endohyphal bacteria is reflected in genomic diversity of Mucoromycotina.</title>
        <authorList>
            <person name="Muszewska A."/>
            <person name="Okrasinska A."/>
            <person name="Steczkiewicz K."/>
            <person name="Drgas O."/>
            <person name="Orlowska M."/>
            <person name="Perlinska-Lenart U."/>
            <person name="Aleksandrzak-Piekarczyk T."/>
            <person name="Szatraj K."/>
            <person name="Zielenkiewicz U."/>
            <person name="Pilsyk S."/>
            <person name="Malc E."/>
            <person name="Mieczkowski P."/>
            <person name="Kruszewska J.S."/>
            <person name="Biernat P."/>
            <person name="Pawlowska J."/>
        </authorList>
    </citation>
    <scope>NUCLEOTIDE SEQUENCE</scope>
    <source>
        <strain evidence="10">WA0000051536</strain>
    </source>
</reference>
<evidence type="ECO:0000256" key="4">
    <source>
        <dbReference type="ARBA" id="ARBA00023155"/>
    </source>
</evidence>
<evidence type="ECO:0000256" key="7">
    <source>
        <dbReference type="RuleBase" id="RU000682"/>
    </source>
</evidence>
<comment type="subcellular location">
    <subcellularLocation>
        <location evidence="1 6 7">Nucleus</location>
    </subcellularLocation>
</comment>
<dbReference type="InterPro" id="IPR001356">
    <property type="entry name" value="HD"/>
</dbReference>
<dbReference type="PROSITE" id="PS50071">
    <property type="entry name" value="HOMEOBOX_2"/>
    <property type="match status" value="1"/>
</dbReference>
<name>A0A8H7PTW6_9FUNG</name>
<sequence length="424" mass="46960">MSFPNVSSSIAAAAAAAAVSQGSDDLSSSTIYTNTLFDTFHQMPHGDFKPTFYNPFEIKHRRRTSRAQFKVLERTFMENPKPSAAVRRILAQKLNMTPRGVQVWFQNRRAKAKLQKQQDEKQRLEGSLQDDPVSPASSGLGYSSPSSSSQGSLSSPSKETKKPQNEDMYSAFSAKMSFSQTANNLLDDNASLSPRFRADGNAWFNFPSSDFQTHQFNNLMSATSPIEHSAPGPMRGNNMRCRPTSNYSIPYNAGLLRRKSCPGDLINTMYANMANANREKLQDIPEDVVPNNFLADNMNCYMNSMQMRGSRRMSEPCISNYSVAPNAMANPSFSPLLCRAFSINSPNDQQNSVIAFQPNSPPFELQSQLNDFDLTDENNNCLSSNSSVANDHAHPLDSNSVDSINLQMNSFDLVNTPVSLSMSI</sequence>